<sequence>MSVIHAVRDRYNRIELYVAMNVSLTISNSTTLKVALAAAAIAIVAPYAVTFANMF</sequence>
<name>A0A645C9B5_9ZZZZ</name>
<evidence type="ECO:0000256" key="1">
    <source>
        <dbReference type="SAM" id="Phobius"/>
    </source>
</evidence>
<proteinExistence type="predicted"/>
<dbReference type="EMBL" id="VSSQ01024579">
    <property type="protein sequence ID" value="MPM72174.1"/>
    <property type="molecule type" value="Genomic_DNA"/>
</dbReference>
<feature type="transmembrane region" description="Helical" evidence="1">
    <location>
        <begin position="34"/>
        <end position="54"/>
    </location>
</feature>
<evidence type="ECO:0000313" key="2">
    <source>
        <dbReference type="EMBL" id="MPM72174.1"/>
    </source>
</evidence>
<keyword evidence="1" id="KW-0472">Membrane</keyword>
<protein>
    <submittedName>
        <fullName evidence="2">Uncharacterized protein</fullName>
    </submittedName>
</protein>
<gene>
    <name evidence="2" type="ORF">SDC9_119147</name>
</gene>
<accession>A0A645C9B5</accession>
<comment type="caution">
    <text evidence="2">The sequence shown here is derived from an EMBL/GenBank/DDBJ whole genome shotgun (WGS) entry which is preliminary data.</text>
</comment>
<keyword evidence="1" id="KW-0812">Transmembrane</keyword>
<dbReference type="AlphaFoldDB" id="A0A645C9B5"/>
<reference evidence="2" key="1">
    <citation type="submission" date="2019-08" db="EMBL/GenBank/DDBJ databases">
        <authorList>
            <person name="Kucharzyk K."/>
            <person name="Murdoch R.W."/>
            <person name="Higgins S."/>
            <person name="Loffler F."/>
        </authorList>
    </citation>
    <scope>NUCLEOTIDE SEQUENCE</scope>
</reference>
<organism evidence="2">
    <name type="scientific">bioreactor metagenome</name>
    <dbReference type="NCBI Taxonomy" id="1076179"/>
    <lineage>
        <taxon>unclassified sequences</taxon>
        <taxon>metagenomes</taxon>
        <taxon>ecological metagenomes</taxon>
    </lineage>
</organism>
<keyword evidence="1" id="KW-1133">Transmembrane helix</keyword>